<feature type="region of interest" description="Disordered" evidence="1">
    <location>
        <begin position="44"/>
        <end position="101"/>
    </location>
</feature>
<feature type="compositionally biased region" description="Basic and acidic residues" evidence="1">
    <location>
        <begin position="64"/>
        <end position="77"/>
    </location>
</feature>
<proteinExistence type="predicted"/>
<evidence type="ECO:0000256" key="1">
    <source>
        <dbReference type="SAM" id="MobiDB-lite"/>
    </source>
</evidence>
<protein>
    <submittedName>
        <fullName evidence="3">Uncharacterized protein</fullName>
    </submittedName>
</protein>
<feature type="transmembrane region" description="Helical" evidence="2">
    <location>
        <begin position="6"/>
        <end position="33"/>
    </location>
</feature>
<organism evidence="3 4">
    <name type="scientific">Paenibacillus silvae</name>
    <dbReference type="NCBI Taxonomy" id="1325358"/>
    <lineage>
        <taxon>Bacteria</taxon>
        <taxon>Bacillati</taxon>
        <taxon>Bacillota</taxon>
        <taxon>Bacilli</taxon>
        <taxon>Bacillales</taxon>
        <taxon>Paenibacillaceae</taxon>
        <taxon>Paenibacillus</taxon>
    </lineage>
</organism>
<reference evidence="4" key="1">
    <citation type="journal article" date="2019" name="Int. J. Syst. Evol. Microbiol.">
        <title>The Global Catalogue of Microorganisms (GCM) 10K type strain sequencing project: providing services to taxonomists for standard genome sequencing and annotation.</title>
        <authorList>
            <consortium name="The Broad Institute Genomics Platform"/>
            <consortium name="The Broad Institute Genome Sequencing Center for Infectious Disease"/>
            <person name="Wu L."/>
            <person name="Ma J."/>
        </authorList>
    </citation>
    <scope>NUCLEOTIDE SEQUENCE [LARGE SCALE GENOMIC DNA]</scope>
    <source>
        <strain evidence="4">CGMCC 1.12770</strain>
    </source>
</reference>
<sequence>MQGYIIIFGSIFLFILIYIGIPAILILTTYMMFQKRKKLNQATAQNQLNQLNNPDSPNNVDHLNNVDKLDNPNHVENLDNADSPDHLNTPKLHMHQYKVKP</sequence>
<keyword evidence="2" id="KW-1133">Transmembrane helix</keyword>
<feature type="compositionally biased region" description="Basic residues" evidence="1">
    <location>
        <begin position="92"/>
        <end position="101"/>
    </location>
</feature>
<evidence type="ECO:0000313" key="3">
    <source>
        <dbReference type="EMBL" id="GGH51402.1"/>
    </source>
</evidence>
<name>A0ABQ1Z8J4_9BACL</name>
<feature type="compositionally biased region" description="Low complexity" evidence="1">
    <location>
        <begin position="44"/>
        <end position="53"/>
    </location>
</feature>
<keyword evidence="2" id="KW-0812">Transmembrane</keyword>
<gene>
    <name evidence="3" type="ORF">GCM10008014_17110</name>
</gene>
<accession>A0ABQ1Z8J4</accession>
<dbReference type="Proteomes" id="UP000652153">
    <property type="component" value="Unassembled WGS sequence"/>
</dbReference>
<keyword evidence="2" id="KW-0472">Membrane</keyword>
<dbReference type="EMBL" id="BMFU01000002">
    <property type="protein sequence ID" value="GGH51402.1"/>
    <property type="molecule type" value="Genomic_DNA"/>
</dbReference>
<keyword evidence="4" id="KW-1185">Reference proteome</keyword>
<evidence type="ECO:0000256" key="2">
    <source>
        <dbReference type="SAM" id="Phobius"/>
    </source>
</evidence>
<comment type="caution">
    <text evidence="3">The sequence shown here is derived from an EMBL/GenBank/DDBJ whole genome shotgun (WGS) entry which is preliminary data.</text>
</comment>
<evidence type="ECO:0000313" key="4">
    <source>
        <dbReference type="Proteomes" id="UP000652153"/>
    </source>
</evidence>